<dbReference type="GeneID" id="18923567"/>
<name>F4RU85_MELLP</name>
<dbReference type="HOGENOM" id="CLU_154739_0_0_1"/>
<protein>
    <submittedName>
        <fullName evidence="1">Uncharacterized protein</fullName>
    </submittedName>
</protein>
<gene>
    <name evidence="1" type="ORF">MELLADRAFT_108783</name>
</gene>
<evidence type="ECO:0000313" key="2">
    <source>
        <dbReference type="Proteomes" id="UP000001072"/>
    </source>
</evidence>
<dbReference type="EMBL" id="GL883121">
    <property type="protein sequence ID" value="EGG03893.1"/>
    <property type="molecule type" value="Genomic_DNA"/>
</dbReference>
<reference evidence="2" key="1">
    <citation type="journal article" date="2011" name="Proc. Natl. Acad. Sci. U.S.A.">
        <title>Obligate biotrophy features unraveled by the genomic analysis of rust fungi.</title>
        <authorList>
            <person name="Duplessis S."/>
            <person name="Cuomo C.A."/>
            <person name="Lin Y.-C."/>
            <person name="Aerts A."/>
            <person name="Tisserant E."/>
            <person name="Veneault-Fourrey C."/>
            <person name="Joly D.L."/>
            <person name="Hacquard S."/>
            <person name="Amselem J."/>
            <person name="Cantarel B.L."/>
            <person name="Chiu R."/>
            <person name="Coutinho P.M."/>
            <person name="Feau N."/>
            <person name="Field M."/>
            <person name="Frey P."/>
            <person name="Gelhaye E."/>
            <person name="Goldberg J."/>
            <person name="Grabherr M.G."/>
            <person name="Kodira C.D."/>
            <person name="Kohler A."/>
            <person name="Kuees U."/>
            <person name="Lindquist E.A."/>
            <person name="Lucas S.M."/>
            <person name="Mago R."/>
            <person name="Mauceli E."/>
            <person name="Morin E."/>
            <person name="Murat C."/>
            <person name="Pangilinan J.L."/>
            <person name="Park R."/>
            <person name="Pearson M."/>
            <person name="Quesneville H."/>
            <person name="Rouhier N."/>
            <person name="Sakthikumar S."/>
            <person name="Salamov A.A."/>
            <person name="Schmutz J."/>
            <person name="Selles B."/>
            <person name="Shapiro H."/>
            <person name="Tanguay P."/>
            <person name="Tuskan G.A."/>
            <person name="Henrissat B."/>
            <person name="Van de Peer Y."/>
            <person name="Rouze P."/>
            <person name="Ellis J.G."/>
            <person name="Dodds P.N."/>
            <person name="Schein J.E."/>
            <person name="Zhong S."/>
            <person name="Hamelin R.C."/>
            <person name="Grigoriev I.V."/>
            <person name="Szabo L.J."/>
            <person name="Martin F."/>
        </authorList>
    </citation>
    <scope>NUCLEOTIDE SEQUENCE [LARGE SCALE GENOMIC DNA]</scope>
    <source>
        <strain evidence="2">98AG31 / pathotype 3-4-7</strain>
    </source>
</reference>
<dbReference type="KEGG" id="mlr:MELLADRAFT_108783"/>
<dbReference type="RefSeq" id="XP_007412686.1">
    <property type="nucleotide sequence ID" value="XM_007412624.1"/>
</dbReference>
<accession>F4RU85</accession>
<dbReference type="InParanoid" id="F4RU85"/>
<evidence type="ECO:0000313" key="1">
    <source>
        <dbReference type="EMBL" id="EGG03893.1"/>
    </source>
</evidence>
<proteinExistence type="predicted"/>
<dbReference type="Proteomes" id="UP000001072">
    <property type="component" value="Unassembled WGS sequence"/>
</dbReference>
<dbReference type="OrthoDB" id="10402736at2759"/>
<organism evidence="2">
    <name type="scientific">Melampsora larici-populina (strain 98AG31 / pathotype 3-4-7)</name>
    <name type="common">Poplar leaf rust fungus</name>
    <dbReference type="NCBI Taxonomy" id="747676"/>
    <lineage>
        <taxon>Eukaryota</taxon>
        <taxon>Fungi</taxon>
        <taxon>Dikarya</taxon>
        <taxon>Basidiomycota</taxon>
        <taxon>Pucciniomycotina</taxon>
        <taxon>Pucciniomycetes</taxon>
        <taxon>Pucciniales</taxon>
        <taxon>Melampsoraceae</taxon>
        <taxon>Melampsora</taxon>
    </lineage>
</organism>
<keyword evidence="2" id="KW-1185">Reference proteome</keyword>
<dbReference type="VEuPathDB" id="FungiDB:MELLADRAFT_108783"/>
<sequence length="137" mass="15549">MLRGLYAVSFTHQLGDVALLDFPNLQVIRTHFLPEQPESGVDWLHLPVLMNVRTIVADIYSGEKYWQWAPKSASLNALKGVPNLKHIVFTKDENIESHTITPTFFEAVQSLGIRCRVTQLLTPSEVMQLDYELNGPM</sequence>
<dbReference type="AlphaFoldDB" id="F4RU85"/>